<name>A0ABY6NSJ2_9FLAO</name>
<dbReference type="CDD" id="cd00761">
    <property type="entry name" value="Glyco_tranf_GTA_type"/>
    <property type="match status" value="1"/>
</dbReference>
<dbReference type="PANTHER" id="PTHR43179:SF12">
    <property type="entry name" value="GALACTOFURANOSYLTRANSFERASE GLFT2"/>
    <property type="match status" value="1"/>
</dbReference>
<evidence type="ECO:0000259" key="4">
    <source>
        <dbReference type="Pfam" id="PF00535"/>
    </source>
</evidence>
<evidence type="ECO:0000313" key="6">
    <source>
        <dbReference type="Proteomes" id="UP001163981"/>
    </source>
</evidence>
<comment type="similarity">
    <text evidence="1">Belongs to the glycosyltransferase 2 family.</text>
</comment>
<protein>
    <submittedName>
        <fullName evidence="5">Glycosyltransferase family 2 protein</fullName>
    </submittedName>
</protein>
<dbReference type="RefSeq" id="WP_265164016.1">
    <property type="nucleotide sequence ID" value="NZ_CP069620.1"/>
</dbReference>
<gene>
    <name evidence="5" type="ORF">JRG66_01665</name>
</gene>
<feature type="domain" description="Glycosyltransferase 2-like" evidence="4">
    <location>
        <begin position="241"/>
        <end position="369"/>
    </location>
</feature>
<dbReference type="InterPro" id="IPR001173">
    <property type="entry name" value="Glyco_trans_2-like"/>
</dbReference>
<evidence type="ECO:0000313" key="5">
    <source>
        <dbReference type="EMBL" id="UZH55631.1"/>
    </source>
</evidence>
<proteinExistence type="inferred from homology"/>
<keyword evidence="3" id="KW-0808">Transferase</keyword>
<reference evidence="5" key="1">
    <citation type="submission" date="2021-02" db="EMBL/GenBank/DDBJ databases">
        <title>Salinimicrobium sp. nov. isolated from seawater in Tongyeong, Republic of Korea.</title>
        <authorList>
            <person name="Lee S.-J."/>
        </authorList>
    </citation>
    <scope>NUCLEOTIDE SEQUENCE</scope>
    <source>
        <strain evidence="5">HN-2-9-2</strain>
    </source>
</reference>
<accession>A0ABY6NSJ2</accession>
<evidence type="ECO:0000256" key="3">
    <source>
        <dbReference type="ARBA" id="ARBA00022679"/>
    </source>
</evidence>
<dbReference type="Gene3D" id="3.90.550.10">
    <property type="entry name" value="Spore Coat Polysaccharide Biosynthesis Protein SpsA, Chain A"/>
    <property type="match status" value="1"/>
</dbReference>
<dbReference type="SUPFAM" id="SSF53448">
    <property type="entry name" value="Nucleotide-diphospho-sugar transferases"/>
    <property type="match status" value="1"/>
</dbReference>
<dbReference type="EMBL" id="CP069620">
    <property type="protein sequence ID" value="UZH55631.1"/>
    <property type="molecule type" value="Genomic_DNA"/>
</dbReference>
<dbReference type="PANTHER" id="PTHR43179">
    <property type="entry name" value="RHAMNOSYLTRANSFERASE WBBL"/>
    <property type="match status" value="1"/>
</dbReference>
<dbReference type="Pfam" id="PF00535">
    <property type="entry name" value="Glycos_transf_2"/>
    <property type="match status" value="1"/>
</dbReference>
<organism evidence="5 6">
    <name type="scientific">Salinimicrobium tongyeongense</name>
    <dbReference type="NCBI Taxonomy" id="2809707"/>
    <lineage>
        <taxon>Bacteria</taxon>
        <taxon>Pseudomonadati</taxon>
        <taxon>Bacteroidota</taxon>
        <taxon>Flavobacteriia</taxon>
        <taxon>Flavobacteriales</taxon>
        <taxon>Flavobacteriaceae</taxon>
        <taxon>Salinimicrobium</taxon>
    </lineage>
</organism>
<sequence length="520" mass="60412">MKILVHKRAQVPVEVISSNGEETVLESTTCTAALWELAGRFPHELIGWCEEAYSKQLDLTKWNDIFHHNLIMASYAVDSTFLPESIGYVEQLPFANLNREVLYGTWRMSRDVGGIYGKVLLRFKPLMNQVKDFEYLLNSVAKLGQQNSLFCYSAPGLVKEPPAKPVIHTASRQQLFSFVYQHYNSVWLLILTWCIYKYERKFPVTFLKGVKTDKYFQKKVDLTEIPISSCRFTEVSEAIDVVIPTMGRREHLYNVLKDFSEQTLLPRKLIIVEQNPDLNSVSDLDYLKKEKWPFEILHHFIHRTGACNARNLALAETAADWVFFSDDDQRFEKDLLESIFREIKKFGVDGLTTSYLQAGEKKNFTVPKQWGTFGAGNSVVLGAFARKVKFSPAFEHGYGEDMDYGMQLRNLGCDIIYHPGLTIHHLKAETGGFREKTNMDWEMEHIKPKPSPTLMAYALKYYSKEQLMGFRTSLLLKYYNKQSVKNPFRYNREMIESWKKSKRWAKKLLLLERTFKQRAV</sequence>
<dbReference type="Proteomes" id="UP001163981">
    <property type="component" value="Chromosome"/>
</dbReference>
<keyword evidence="2" id="KW-0328">Glycosyltransferase</keyword>
<dbReference type="InterPro" id="IPR029044">
    <property type="entry name" value="Nucleotide-diphossugar_trans"/>
</dbReference>
<keyword evidence="6" id="KW-1185">Reference proteome</keyword>
<evidence type="ECO:0000256" key="2">
    <source>
        <dbReference type="ARBA" id="ARBA00022676"/>
    </source>
</evidence>
<evidence type="ECO:0000256" key="1">
    <source>
        <dbReference type="ARBA" id="ARBA00006739"/>
    </source>
</evidence>